<evidence type="ECO:0000313" key="11">
    <source>
        <dbReference type="EMBL" id="ROT69286.1"/>
    </source>
</evidence>
<dbReference type="AlphaFoldDB" id="A0A3R7PF06"/>
<feature type="domain" description="Zinc finger C2H2 LYAR-type" evidence="9">
    <location>
        <begin position="32"/>
        <end position="59"/>
    </location>
</feature>
<dbReference type="GO" id="GO:0008270">
    <property type="term" value="F:zinc ion binding"/>
    <property type="evidence" value="ECO:0007669"/>
    <property type="project" value="UniProtKB-KW"/>
</dbReference>
<reference evidence="11 12" key="1">
    <citation type="submission" date="2018-04" db="EMBL/GenBank/DDBJ databases">
        <authorList>
            <person name="Zhang X."/>
            <person name="Yuan J."/>
            <person name="Li F."/>
            <person name="Xiang J."/>
        </authorList>
    </citation>
    <scope>NUCLEOTIDE SEQUENCE [LARGE SCALE GENOMIC DNA]</scope>
    <source>
        <tissue evidence="11">Muscle</tissue>
    </source>
</reference>
<gene>
    <name evidence="11" type="ORF">C7M84_012520</name>
</gene>
<dbReference type="Gene3D" id="1.10.10.2100">
    <property type="match status" value="1"/>
</dbReference>
<dbReference type="Gene3D" id="3.30.1490.490">
    <property type="match status" value="1"/>
</dbReference>
<dbReference type="Pfam" id="PF08790">
    <property type="entry name" value="zf-LYAR"/>
    <property type="match status" value="1"/>
</dbReference>
<evidence type="ECO:0000256" key="3">
    <source>
        <dbReference type="ARBA" id="ARBA00022737"/>
    </source>
</evidence>
<dbReference type="FunFam" id="1.10.10.2100:FF:000002">
    <property type="entry name" value="cell growth-regulating nucleolar protein-like"/>
    <property type="match status" value="1"/>
</dbReference>
<dbReference type="Pfam" id="PF25879">
    <property type="entry name" value="WHD_LYAR"/>
    <property type="match status" value="1"/>
</dbReference>
<dbReference type="GO" id="GO:0000122">
    <property type="term" value="P:negative regulation of transcription by RNA polymerase II"/>
    <property type="evidence" value="ECO:0007669"/>
    <property type="project" value="TreeGrafter"/>
</dbReference>
<reference evidence="11 12" key="2">
    <citation type="submission" date="2019-01" db="EMBL/GenBank/DDBJ databases">
        <title>The decoding of complex shrimp genome reveals the adaptation for benthos swimmer, frequently molting mechanism and breeding impact on genome.</title>
        <authorList>
            <person name="Sun Y."/>
            <person name="Gao Y."/>
            <person name="Yu Y."/>
        </authorList>
    </citation>
    <scope>NUCLEOTIDE SEQUENCE [LARGE SCALE GENOMIC DNA]</scope>
    <source>
        <tissue evidence="11">Muscle</tissue>
    </source>
</reference>
<feature type="domain" description="Cell growth-regulating nucleolar protein-like winged helix" evidence="10">
    <location>
        <begin position="134"/>
        <end position="199"/>
    </location>
</feature>
<dbReference type="InterPro" id="IPR058719">
    <property type="entry name" value="WHD_LYAR"/>
</dbReference>
<evidence type="ECO:0000259" key="9">
    <source>
        <dbReference type="Pfam" id="PF08790"/>
    </source>
</evidence>
<keyword evidence="12" id="KW-1185">Reference proteome</keyword>
<dbReference type="GO" id="GO:0005730">
    <property type="term" value="C:nucleolus"/>
    <property type="evidence" value="ECO:0007669"/>
    <property type="project" value="TreeGrafter"/>
</dbReference>
<dbReference type="STRING" id="6689.A0A3R7PF06"/>
<dbReference type="PROSITE" id="PS51804">
    <property type="entry name" value="ZF_C2HC_LYAR"/>
    <property type="match status" value="2"/>
</dbReference>
<dbReference type="GO" id="GO:0006364">
    <property type="term" value="P:rRNA processing"/>
    <property type="evidence" value="ECO:0007669"/>
    <property type="project" value="TreeGrafter"/>
</dbReference>
<keyword evidence="2" id="KW-0479">Metal-binding</keyword>
<evidence type="ECO:0000256" key="6">
    <source>
        <dbReference type="ARBA" id="ARBA00023054"/>
    </source>
</evidence>
<dbReference type="PANTHER" id="PTHR13100">
    <property type="entry name" value="CELL GROWTH-REGULATING NUCLEOLAR PROTEIN LYAR"/>
    <property type="match status" value="1"/>
</dbReference>
<keyword evidence="6" id="KW-0175">Coiled coil</keyword>
<dbReference type="EMBL" id="QCYY01002587">
    <property type="protein sequence ID" value="ROT69286.1"/>
    <property type="molecule type" value="Genomic_DNA"/>
</dbReference>
<comment type="caution">
    <text evidence="11">The sequence shown here is derived from an EMBL/GenBank/DDBJ whole genome shotgun (WGS) entry which is preliminary data.</text>
</comment>
<keyword evidence="7" id="KW-0539">Nucleus</keyword>
<dbReference type="SUPFAM" id="SSF57667">
    <property type="entry name" value="beta-beta-alpha zinc fingers"/>
    <property type="match status" value="2"/>
</dbReference>
<dbReference type="OrthoDB" id="21474at2759"/>
<evidence type="ECO:0000256" key="8">
    <source>
        <dbReference type="PROSITE-ProRule" id="PRU01145"/>
    </source>
</evidence>
<organism evidence="11 12">
    <name type="scientific">Penaeus vannamei</name>
    <name type="common">Whiteleg shrimp</name>
    <name type="synonym">Litopenaeus vannamei</name>
    <dbReference type="NCBI Taxonomy" id="6689"/>
    <lineage>
        <taxon>Eukaryota</taxon>
        <taxon>Metazoa</taxon>
        <taxon>Ecdysozoa</taxon>
        <taxon>Arthropoda</taxon>
        <taxon>Crustacea</taxon>
        <taxon>Multicrustacea</taxon>
        <taxon>Malacostraca</taxon>
        <taxon>Eumalacostraca</taxon>
        <taxon>Eucarida</taxon>
        <taxon>Decapoda</taxon>
        <taxon>Dendrobranchiata</taxon>
        <taxon>Penaeoidea</taxon>
        <taxon>Penaeidae</taxon>
        <taxon>Penaeus</taxon>
    </lineage>
</organism>
<dbReference type="FunFam" id="3.30.1490.490:FF:000001">
    <property type="entry name" value="cell growth-regulating nucleolar protein-like"/>
    <property type="match status" value="1"/>
</dbReference>
<dbReference type="InterPro" id="IPR036236">
    <property type="entry name" value="Znf_C2H2_sf"/>
</dbReference>
<evidence type="ECO:0000313" key="12">
    <source>
        <dbReference type="Proteomes" id="UP000283509"/>
    </source>
</evidence>
<dbReference type="GO" id="GO:0003677">
    <property type="term" value="F:DNA binding"/>
    <property type="evidence" value="ECO:0007669"/>
    <property type="project" value="InterPro"/>
</dbReference>
<dbReference type="Proteomes" id="UP000283509">
    <property type="component" value="Unassembled WGS sequence"/>
</dbReference>
<dbReference type="InterPro" id="IPR014898">
    <property type="entry name" value="Znf_C2H2_LYAR"/>
</dbReference>
<protein>
    <submittedName>
        <fullName evidence="11">Putative cell growth-regulating nucleolar protein</fullName>
    </submittedName>
</protein>
<dbReference type="PANTHER" id="PTHR13100:SF10">
    <property type="entry name" value="CELL GROWTH-REGULATING NUCLEOLAR PROTEIN"/>
    <property type="match status" value="1"/>
</dbReference>
<evidence type="ECO:0000256" key="2">
    <source>
        <dbReference type="ARBA" id="ARBA00022723"/>
    </source>
</evidence>
<proteinExistence type="predicted"/>
<comment type="subcellular location">
    <subcellularLocation>
        <location evidence="1">Nucleus</location>
    </subcellularLocation>
</comment>
<name>A0A3R7PF06_PENVA</name>
<evidence type="ECO:0000259" key="10">
    <source>
        <dbReference type="Pfam" id="PF25879"/>
    </source>
</evidence>
<keyword evidence="5" id="KW-0862">Zinc</keyword>
<keyword evidence="3" id="KW-0677">Repeat</keyword>
<keyword evidence="4 8" id="KW-0863">Zinc-finger</keyword>
<evidence type="ECO:0000256" key="5">
    <source>
        <dbReference type="ARBA" id="ARBA00022833"/>
    </source>
</evidence>
<sequence length="202" mass="23527">MVFFVCGSCGASLKKNQVEKHCAFRCRYVEYVSCMDCNKEFWGQEYANHFKCITEDQKYGGSNYVQKENKGEKKQEAWIANVQEHVRVTPNMDPQLQEILNRIIVFTNIPRKKTKFENFLANCMRIRDPQILEKAWKTAPEKGLKINKLKKMVFGEYYAVHGADGHVKSETELCSLLNKKLSNRTDKYVVVKDRVKLRSATE</sequence>
<evidence type="ECO:0000256" key="4">
    <source>
        <dbReference type="ARBA" id="ARBA00022771"/>
    </source>
</evidence>
<accession>A0A3R7PF06</accession>
<evidence type="ECO:0000256" key="1">
    <source>
        <dbReference type="ARBA" id="ARBA00004123"/>
    </source>
</evidence>
<dbReference type="InterPro" id="IPR039999">
    <property type="entry name" value="LYAR"/>
</dbReference>
<evidence type="ECO:0000256" key="7">
    <source>
        <dbReference type="ARBA" id="ARBA00023242"/>
    </source>
</evidence>